<evidence type="ECO:0000256" key="4">
    <source>
        <dbReference type="ARBA" id="ARBA00012312"/>
    </source>
</evidence>
<comment type="function">
    <text evidence="9">Catalyzes the stereospecific oxidation of squalene to (S)-2,3-epoxysqualene, and is considered to be a rate-limiting enzyme in steroid biosynthesis.</text>
</comment>
<dbReference type="Pfam" id="PF08491">
    <property type="entry name" value="SE"/>
    <property type="match status" value="1"/>
</dbReference>
<sequence>MEFDPDKLDVLPSFAKFINDRSKIFTFANSKNLSFEKYDIIVVGAGPIGAAMAIVLARAGRKVLIVERSWDKPDRIVGELMQPGGVKALENLGLADVFYGIDAVQVNGYYVEFCERNVYIPYNKNTQTGKSLKGVSFHHGDFLMNLRAACKMEPNLDCLEAEVDSLIKTPDEKIVIGVRIKDSKGSKNSEAYLDFELDSSSQNPEVQSQLDITAPLTVIADGIYSKFRQNNFTQKSRKPKLISHFVGFVLKHEKENPLPRPNNGHVFLSSFTPILMYQMSQTETRVLVDVPGTKLPSQSSGALRQYIEAAGDTLPEKLKDAYLSSLNATKRLKVMTNSSLPSHKICFPGAVFVGDAYNMRHPLTGAGMTVGLWDVFYLSTNLSPKNLKNLSDYSLQLGAVNKAYNQRRSRALVLNVMSVALYSLFAADSEPYRNLRDACFQYFEFGGDAIDGPSGLLSGTITNPIVLAYHFFAVAIYAMFLEISKANSLFMIIPHVYKSVYTLVVAAYIFVPLILEEILPN</sequence>
<name>A0A2T9YT17_9FUNG</name>
<evidence type="ECO:0000256" key="2">
    <source>
        <dbReference type="ARBA" id="ARBA00004154"/>
    </source>
</evidence>
<dbReference type="EC" id="1.14.14.17" evidence="4 9"/>
<protein>
    <recommendedName>
        <fullName evidence="4 9">Squalene monooxygenase</fullName>
        <ecNumber evidence="4 9">1.14.14.17</ecNumber>
    </recommendedName>
</protein>
<keyword evidence="5 9" id="KW-0285">Flavoprotein</keyword>
<dbReference type="PRINTS" id="PR00420">
    <property type="entry name" value="RNGMNOXGNASE"/>
</dbReference>
<dbReference type="GO" id="GO:0006696">
    <property type="term" value="P:ergosterol biosynthetic process"/>
    <property type="evidence" value="ECO:0007669"/>
    <property type="project" value="TreeGrafter"/>
</dbReference>
<evidence type="ECO:0000313" key="12">
    <source>
        <dbReference type="Proteomes" id="UP000245383"/>
    </source>
</evidence>
<keyword evidence="7 9" id="KW-0560">Oxidoreductase</keyword>
<evidence type="ECO:0000256" key="8">
    <source>
        <dbReference type="ARBA" id="ARBA00023136"/>
    </source>
</evidence>
<dbReference type="UniPathway" id="UPA00767">
    <property type="reaction ID" value="UER00752"/>
</dbReference>
<proteinExistence type="inferred from homology"/>
<keyword evidence="6 9" id="KW-0274">FAD</keyword>
<evidence type="ECO:0000313" key="11">
    <source>
        <dbReference type="EMBL" id="PVU95485.1"/>
    </source>
</evidence>
<evidence type="ECO:0000256" key="5">
    <source>
        <dbReference type="ARBA" id="ARBA00022630"/>
    </source>
</evidence>
<dbReference type="STRING" id="133385.A0A2T9YT17"/>
<keyword evidence="8 9" id="KW-0472">Membrane</keyword>
<dbReference type="InterPro" id="IPR013698">
    <property type="entry name" value="Squalene_epoxidase"/>
</dbReference>
<feature type="domain" description="Squalene epoxidase" evidence="10">
    <location>
        <begin position="214"/>
        <end position="489"/>
    </location>
</feature>
<feature type="transmembrane region" description="Helical" evidence="9">
    <location>
        <begin position="40"/>
        <end position="59"/>
    </location>
</feature>
<keyword evidence="9" id="KW-0256">Endoplasmic reticulum</keyword>
<dbReference type="AlphaFoldDB" id="A0A2T9YT17"/>
<dbReference type="InterPro" id="IPR040125">
    <property type="entry name" value="Squalene_monox"/>
</dbReference>
<evidence type="ECO:0000256" key="9">
    <source>
        <dbReference type="RuleBase" id="RU367121"/>
    </source>
</evidence>
<dbReference type="PANTHER" id="PTHR10835">
    <property type="entry name" value="SQUALENE MONOOXYGENASE"/>
    <property type="match status" value="1"/>
</dbReference>
<comment type="catalytic activity">
    <reaction evidence="9">
        <text>squalene + reduced [NADPH--hemoprotein reductase] + O2 = (S)-2,3-epoxysqualene + oxidized [NADPH--hemoprotein reductase] + H2O + H(+)</text>
        <dbReference type="Rhea" id="RHEA:25282"/>
        <dbReference type="Rhea" id="RHEA-COMP:11964"/>
        <dbReference type="Rhea" id="RHEA-COMP:11965"/>
        <dbReference type="ChEBI" id="CHEBI:15377"/>
        <dbReference type="ChEBI" id="CHEBI:15378"/>
        <dbReference type="ChEBI" id="CHEBI:15379"/>
        <dbReference type="ChEBI" id="CHEBI:15440"/>
        <dbReference type="ChEBI" id="CHEBI:15441"/>
        <dbReference type="ChEBI" id="CHEBI:57618"/>
        <dbReference type="ChEBI" id="CHEBI:58210"/>
        <dbReference type="EC" id="1.14.14.17"/>
    </reaction>
</comment>
<comment type="caution">
    <text evidence="11">The sequence shown here is derived from an EMBL/GenBank/DDBJ whole genome shotgun (WGS) entry which is preliminary data.</text>
</comment>
<reference evidence="11 12" key="1">
    <citation type="journal article" date="2018" name="MBio">
        <title>Comparative Genomics Reveals the Core Gene Toolbox for the Fungus-Insect Symbiosis.</title>
        <authorList>
            <person name="Wang Y."/>
            <person name="Stata M."/>
            <person name="Wang W."/>
            <person name="Stajich J.E."/>
            <person name="White M.M."/>
            <person name="Moncalvo J.M."/>
        </authorList>
    </citation>
    <scope>NUCLEOTIDE SEQUENCE [LARGE SCALE GENOMIC DNA]</scope>
    <source>
        <strain evidence="11 12">SWE-8-4</strain>
    </source>
</reference>
<comment type="subcellular location">
    <subcellularLocation>
        <location evidence="9">Endoplasmic reticulum membrane</location>
        <topology evidence="9">Multi-pass membrane protein</topology>
    </subcellularLocation>
    <subcellularLocation>
        <location evidence="2">Microsome membrane</location>
        <topology evidence="2">Multi-pass membrane protein</topology>
    </subcellularLocation>
</comment>
<comment type="cofactor">
    <cofactor evidence="1 9">
        <name>FAD</name>
        <dbReference type="ChEBI" id="CHEBI:57692"/>
    </cofactor>
</comment>
<accession>A0A2T9YT17</accession>
<dbReference type="Pfam" id="PF12831">
    <property type="entry name" value="FAD_oxidored"/>
    <property type="match status" value="1"/>
</dbReference>
<keyword evidence="9" id="KW-1133">Transmembrane helix</keyword>
<dbReference type="GO" id="GO:0005789">
    <property type="term" value="C:endoplasmic reticulum membrane"/>
    <property type="evidence" value="ECO:0007669"/>
    <property type="project" value="UniProtKB-SubCell"/>
</dbReference>
<evidence type="ECO:0000256" key="6">
    <source>
        <dbReference type="ARBA" id="ARBA00022827"/>
    </source>
</evidence>
<feature type="transmembrane region" description="Helical" evidence="9">
    <location>
        <begin position="465"/>
        <end position="484"/>
    </location>
</feature>
<gene>
    <name evidence="11" type="ORF">BB561_001790</name>
</gene>
<dbReference type="Proteomes" id="UP000245383">
    <property type="component" value="Unassembled WGS sequence"/>
</dbReference>
<keyword evidence="12" id="KW-1185">Reference proteome</keyword>
<evidence type="ECO:0000256" key="7">
    <source>
        <dbReference type="ARBA" id="ARBA00023002"/>
    </source>
</evidence>
<evidence type="ECO:0000256" key="3">
    <source>
        <dbReference type="ARBA" id="ARBA00008802"/>
    </source>
</evidence>
<dbReference type="OrthoDB" id="1678617at2759"/>
<dbReference type="EMBL" id="MBFR01000055">
    <property type="protein sequence ID" value="PVU95485.1"/>
    <property type="molecule type" value="Genomic_DNA"/>
</dbReference>
<dbReference type="InterPro" id="IPR036188">
    <property type="entry name" value="FAD/NAD-bd_sf"/>
</dbReference>
<keyword evidence="9" id="KW-0812">Transmembrane</keyword>
<dbReference type="Gene3D" id="3.50.50.60">
    <property type="entry name" value="FAD/NAD(P)-binding domain"/>
    <property type="match status" value="1"/>
</dbReference>
<feature type="transmembrane region" description="Helical" evidence="9">
    <location>
        <begin position="411"/>
        <end position="427"/>
    </location>
</feature>
<dbReference type="GO" id="GO:0050660">
    <property type="term" value="F:flavin adenine dinucleotide binding"/>
    <property type="evidence" value="ECO:0007669"/>
    <property type="project" value="UniProtKB-UniRule"/>
</dbReference>
<organism evidence="11 12">
    <name type="scientific">Smittium simulii</name>
    <dbReference type="NCBI Taxonomy" id="133385"/>
    <lineage>
        <taxon>Eukaryota</taxon>
        <taxon>Fungi</taxon>
        <taxon>Fungi incertae sedis</taxon>
        <taxon>Zoopagomycota</taxon>
        <taxon>Kickxellomycotina</taxon>
        <taxon>Harpellomycetes</taxon>
        <taxon>Harpellales</taxon>
        <taxon>Legeriomycetaceae</taxon>
        <taxon>Smittium</taxon>
    </lineage>
</organism>
<feature type="transmembrane region" description="Helical" evidence="9">
    <location>
        <begin position="496"/>
        <end position="515"/>
    </location>
</feature>
<dbReference type="GO" id="GO:0004506">
    <property type="term" value="F:squalene monooxygenase activity"/>
    <property type="evidence" value="ECO:0007669"/>
    <property type="project" value="UniProtKB-UniRule"/>
</dbReference>
<evidence type="ECO:0000256" key="1">
    <source>
        <dbReference type="ARBA" id="ARBA00001974"/>
    </source>
</evidence>
<dbReference type="PANTHER" id="PTHR10835:SF0">
    <property type="entry name" value="SQUALENE MONOOXYGENASE"/>
    <property type="match status" value="1"/>
</dbReference>
<comment type="similarity">
    <text evidence="3 9">Belongs to the squalene monooxygenase family.</text>
</comment>
<evidence type="ECO:0000259" key="10">
    <source>
        <dbReference type="Pfam" id="PF08491"/>
    </source>
</evidence>
<dbReference type="SUPFAM" id="SSF51905">
    <property type="entry name" value="FAD/NAD(P)-binding domain"/>
    <property type="match status" value="1"/>
</dbReference>